<organism evidence="1 2">
    <name type="scientific">Aureispira anguillae</name>
    <dbReference type="NCBI Taxonomy" id="2864201"/>
    <lineage>
        <taxon>Bacteria</taxon>
        <taxon>Pseudomonadati</taxon>
        <taxon>Bacteroidota</taxon>
        <taxon>Saprospiria</taxon>
        <taxon>Saprospirales</taxon>
        <taxon>Saprospiraceae</taxon>
        <taxon>Aureispira</taxon>
    </lineage>
</organism>
<dbReference type="Gene3D" id="3.20.20.70">
    <property type="entry name" value="Aldolase class I"/>
    <property type="match status" value="1"/>
</dbReference>
<reference evidence="1" key="1">
    <citation type="submission" date="2022-09" db="EMBL/GenBank/DDBJ databases">
        <title>Aureispira anguillicida sp. nov., isolated from Leptocephalus of Japanese eel Anguilla japonica.</title>
        <authorList>
            <person name="Yuasa K."/>
            <person name="Mekata T."/>
            <person name="Ikunari K."/>
        </authorList>
    </citation>
    <scope>NUCLEOTIDE SEQUENCE</scope>
    <source>
        <strain evidence="1">EL160426</strain>
    </source>
</reference>
<keyword evidence="2" id="KW-1185">Reference proteome</keyword>
<keyword evidence="1" id="KW-0413">Isomerase</keyword>
<dbReference type="InterPro" id="IPR011060">
    <property type="entry name" value="RibuloseP-bd_barrel"/>
</dbReference>
<gene>
    <name evidence="1" type="ORF">AsAng_0003370</name>
</gene>
<sequence>MPLLWNKYPALKKISQMKIKATSINNLTDARYFAAWNVEWLGFSLEIGHANYTRPQDVKEIKDWLVGPKIVGEFGMAQSLDEIQASIELLNLDAVQLGMFTDDQIALQLKQVVLIKEWVLEELSKLDDFATKCKDLAEQVDYFYLDLEKNGIDWNQLKNNPTALKKLQDLCQEYAILISISCPPAELKSFLDTVQPYGISLQGGEEEKVGVKSFDDLDEIFETLEELDLIGF</sequence>
<dbReference type="AlphaFoldDB" id="A0A915VKD0"/>
<dbReference type="KEGG" id="aup:AsAng_0003370"/>
<dbReference type="Proteomes" id="UP001060919">
    <property type="component" value="Chromosome"/>
</dbReference>
<name>A0A915VKD0_9BACT</name>
<dbReference type="InterPro" id="IPR013785">
    <property type="entry name" value="Aldolase_TIM"/>
</dbReference>
<protein>
    <submittedName>
        <fullName evidence="1">N-(5'-phosphoribosyl)anthranilate isomerase</fullName>
    </submittedName>
</protein>
<proteinExistence type="predicted"/>
<dbReference type="SUPFAM" id="SSF51366">
    <property type="entry name" value="Ribulose-phoshate binding barrel"/>
    <property type="match status" value="1"/>
</dbReference>
<dbReference type="EMBL" id="AP026867">
    <property type="protein sequence ID" value="BDS09633.1"/>
    <property type="molecule type" value="Genomic_DNA"/>
</dbReference>
<dbReference type="GO" id="GO:0016853">
    <property type="term" value="F:isomerase activity"/>
    <property type="evidence" value="ECO:0007669"/>
    <property type="project" value="UniProtKB-KW"/>
</dbReference>
<evidence type="ECO:0000313" key="1">
    <source>
        <dbReference type="EMBL" id="BDS09633.1"/>
    </source>
</evidence>
<evidence type="ECO:0000313" key="2">
    <source>
        <dbReference type="Proteomes" id="UP001060919"/>
    </source>
</evidence>
<accession>A0A915VKD0</accession>